<reference evidence="2" key="1">
    <citation type="journal article" date="2012" name="MBio">
        <title>Comparative genome analysis of Trichophyton rubrum and related dermatophytes reveals candidate genes involved in infection.</title>
        <authorList>
            <person name="Martinez D.A."/>
            <person name="Oliver B.G."/>
            <person name="Graeser Y."/>
            <person name="Goldberg J.M."/>
            <person name="Li W."/>
            <person name="Martinez-Rossi N.M."/>
            <person name="Monod M."/>
            <person name="Shelest E."/>
            <person name="Barton R.C."/>
            <person name="Birch E."/>
            <person name="Brakhage A.A."/>
            <person name="Chen Z."/>
            <person name="Gurr S.J."/>
            <person name="Heiman D."/>
            <person name="Heitman J."/>
            <person name="Kosti I."/>
            <person name="Rossi A."/>
            <person name="Saif S."/>
            <person name="Samalova M."/>
            <person name="Saunders C.W."/>
            <person name="Shea T."/>
            <person name="Summerbell R.C."/>
            <person name="Xu J."/>
            <person name="Young S."/>
            <person name="Zeng Q."/>
            <person name="Birren B.W."/>
            <person name="Cuomo C.A."/>
            <person name="White T.C."/>
        </authorList>
    </citation>
    <scope>NUCLEOTIDE SEQUENCE [LARGE SCALE GENOMIC DNA]</scope>
    <source>
        <strain evidence="2">ATCC MYA-4605 / CBS 113480</strain>
    </source>
</reference>
<accession>C5FHC9</accession>
<dbReference type="AlphaFoldDB" id="C5FHC9"/>
<protein>
    <submittedName>
        <fullName evidence="1">Uncharacterized protein</fullName>
    </submittedName>
</protein>
<dbReference type="RefSeq" id="XP_002848733.1">
    <property type="nucleotide sequence ID" value="XM_002848687.1"/>
</dbReference>
<gene>
    <name evidence="1" type="ORF">MCYG_01667</name>
</gene>
<evidence type="ECO:0000313" key="1">
    <source>
        <dbReference type="EMBL" id="EEQ28848.1"/>
    </source>
</evidence>
<proteinExistence type="predicted"/>
<dbReference type="VEuPathDB" id="FungiDB:MCYG_01667"/>
<dbReference type="GeneID" id="9222989"/>
<dbReference type="EMBL" id="DS995702">
    <property type="protein sequence ID" value="EEQ28848.1"/>
    <property type="molecule type" value="Genomic_DNA"/>
</dbReference>
<organism evidence="1 2">
    <name type="scientific">Arthroderma otae (strain ATCC MYA-4605 / CBS 113480)</name>
    <name type="common">Microsporum canis</name>
    <dbReference type="NCBI Taxonomy" id="554155"/>
    <lineage>
        <taxon>Eukaryota</taxon>
        <taxon>Fungi</taxon>
        <taxon>Dikarya</taxon>
        <taxon>Ascomycota</taxon>
        <taxon>Pezizomycotina</taxon>
        <taxon>Eurotiomycetes</taxon>
        <taxon>Eurotiomycetidae</taxon>
        <taxon>Onygenales</taxon>
        <taxon>Arthrodermataceae</taxon>
        <taxon>Microsporum</taxon>
    </lineage>
</organism>
<sequence>MAEDEESMFPICSTTKQSLIKLEIFFMVVKGRWHGFYFGMFVAAPGIYQVRAHASSRILQTLIFDHTDSFTRSFHGRVQLLQRHNLNSFQISRGNRQGSEWQSNM</sequence>
<dbReference type="HOGENOM" id="CLU_2235965_0_0_1"/>
<keyword evidence="2" id="KW-1185">Reference proteome</keyword>
<dbReference type="Proteomes" id="UP000002035">
    <property type="component" value="Unassembled WGS sequence"/>
</dbReference>
<name>C5FHC9_ARTOC</name>
<evidence type="ECO:0000313" key="2">
    <source>
        <dbReference type="Proteomes" id="UP000002035"/>
    </source>
</evidence>